<gene>
    <name evidence="1" type="ORF">U27_06267</name>
</gene>
<dbReference type="EMBL" id="DF820469">
    <property type="protein sequence ID" value="GAK59290.1"/>
    <property type="molecule type" value="Genomic_DNA"/>
</dbReference>
<dbReference type="STRING" id="1499967.U27_06267"/>
<proteinExistence type="predicted"/>
<evidence type="ECO:0000313" key="1">
    <source>
        <dbReference type="EMBL" id="GAK59290.1"/>
    </source>
</evidence>
<sequence>MKDKRFCVISLMFLGVLSITTLSYAWSGEPWAPISRATITARANEMIDSTWSPHNNIYNFGYGSTWHWFYTGTTYTGQAYSQSNPQENWSEFLSYVNNTGGGNTYYGNDCSGFVSIAWRLPLRYTTSTFGTDCASSGGYCEKLGEAGSGSSVSLEQGDAFNDAGSHILLFNRYVTGGIESMEQTPWTARRQTLSWSYLSVYTPVRRNDIIEPIEGCTDPNAINYNPDATTDDGSCEYLSFNEYAGILAKSLSSQITNHYYYPWVDSMAGNKTAAWILVGNPSSAQTATVTIKLAGTTIESFTVSPGAVVAKKMNEQFGGPCEVESDINVYTTQRVNANGYLNEYAGLPGNSLANHYYYPWVDSMAGNKTTAWILVGNPSSTQTAAVTIKLAGTILENFTLNPGTMTAKKIVEKTGGPIEVESNIGIYTTQRVVFNSSFSEYAGIPGNNISNQYYYPWIDSMTGNKTTSWILVGNPSSTQTATITLTLAGNSLENFTLAPGAVTAKKMIEKIGGPLKIESNITVYTTQRVTWITATGPVANMKSFYHDQNTSSTTDRAVLAGLANHHYYPWIDSVTGNETTAWILVGNPSTTQTANVIVKFAGNIIENFTVAPGTVTAKKMIEQMGGPLEVQSDIAVYTTQRAVYRGSFNEYGGIVVDNQNENSYLLWTK</sequence>
<protein>
    <submittedName>
        <fullName evidence="1">Uncharacterized protein</fullName>
    </submittedName>
</protein>
<evidence type="ECO:0000313" key="2">
    <source>
        <dbReference type="Proteomes" id="UP000030661"/>
    </source>
</evidence>
<reference evidence="1" key="1">
    <citation type="journal article" date="2015" name="PeerJ">
        <title>First genomic representation of candidate bacterial phylum KSB3 points to enhanced environmental sensing as a trigger of wastewater bulking.</title>
        <authorList>
            <person name="Sekiguchi Y."/>
            <person name="Ohashi A."/>
            <person name="Parks D.H."/>
            <person name="Yamauchi T."/>
            <person name="Tyson G.W."/>
            <person name="Hugenholtz P."/>
        </authorList>
    </citation>
    <scope>NUCLEOTIDE SEQUENCE [LARGE SCALE GENOMIC DNA]</scope>
</reference>
<name>A0A081C3Y5_VECG1</name>
<dbReference type="HOGENOM" id="CLU_410323_0_0_0"/>
<dbReference type="Proteomes" id="UP000030661">
    <property type="component" value="Unassembled WGS sequence"/>
</dbReference>
<dbReference type="AlphaFoldDB" id="A0A081C3Y5"/>
<accession>A0A081C3Y5</accession>
<organism evidence="1">
    <name type="scientific">Vecturithrix granuli</name>
    <dbReference type="NCBI Taxonomy" id="1499967"/>
    <lineage>
        <taxon>Bacteria</taxon>
        <taxon>Candidatus Moduliflexota</taxon>
        <taxon>Candidatus Vecturitrichia</taxon>
        <taxon>Candidatus Vecturitrichales</taxon>
        <taxon>Candidatus Vecturitrichaceae</taxon>
        <taxon>Candidatus Vecturithrix</taxon>
    </lineage>
</organism>
<keyword evidence="2" id="KW-1185">Reference proteome</keyword>